<dbReference type="Proteomes" id="UP000335636">
    <property type="component" value="Unassembled WGS sequence"/>
</dbReference>
<evidence type="ECO:0000313" key="4">
    <source>
        <dbReference type="Proteomes" id="UP000335636"/>
    </source>
</evidence>
<keyword evidence="4" id="KW-1185">Reference proteome</keyword>
<evidence type="ECO:0000313" key="2">
    <source>
        <dbReference type="EMBL" id="KAF7478073.1"/>
    </source>
</evidence>
<feature type="transmembrane region" description="Helical" evidence="1">
    <location>
        <begin position="6"/>
        <end position="31"/>
    </location>
</feature>
<keyword evidence="1" id="KW-0472">Membrane</keyword>
<reference evidence="2" key="2">
    <citation type="submission" date="2020-08" db="EMBL/GenBank/DDBJ databases">
        <authorList>
            <person name="Shumante A."/>
            <person name="Zimin A.V."/>
            <person name="Puiu D."/>
            <person name="Salzberg S.L."/>
        </authorList>
    </citation>
    <scope>NUCLEOTIDE SEQUENCE</scope>
    <source>
        <strain evidence="2">WC2-LM</strain>
        <tissue evidence="2">Liver</tissue>
    </source>
</reference>
<accession>A0A5E4BE80</accession>
<gene>
    <name evidence="2" type="ORF">GHT09_010878</name>
    <name evidence="3" type="ORF">MONAX_5E009929</name>
</gene>
<evidence type="ECO:0000313" key="3">
    <source>
        <dbReference type="EMBL" id="VTJ67953.1"/>
    </source>
</evidence>
<dbReference type="EMBL" id="WJEC01001744">
    <property type="protein sequence ID" value="KAF7478073.1"/>
    <property type="molecule type" value="Genomic_DNA"/>
</dbReference>
<dbReference type="AlphaFoldDB" id="A0A5E4BE80"/>
<dbReference type="Proteomes" id="UP000662637">
    <property type="component" value="Unassembled WGS sequence"/>
</dbReference>
<evidence type="ECO:0000256" key="1">
    <source>
        <dbReference type="SAM" id="Phobius"/>
    </source>
</evidence>
<reference evidence="3 4" key="1">
    <citation type="submission" date="2019-04" db="EMBL/GenBank/DDBJ databases">
        <authorList>
            <person name="Alioto T."/>
            <person name="Alioto T."/>
        </authorList>
    </citation>
    <scope>NUCLEOTIDE SEQUENCE [LARGE SCALE GENOMIC DNA]</scope>
</reference>
<name>A0A5E4BE80_MARMO</name>
<proteinExistence type="predicted"/>
<sequence>METRGGAWVVMAGWCVFSSGAVTAFLLWVLLRVSQAQGYFLPFRQPETCDHNQYFDISALTCVQCGDNQKQDAQGKTVSGGPRQK</sequence>
<protein>
    <submittedName>
        <fullName evidence="3">Uncharacterized protein</fullName>
    </submittedName>
</protein>
<keyword evidence="1" id="KW-1133">Transmembrane helix</keyword>
<dbReference type="EMBL" id="CABDUW010000403">
    <property type="protein sequence ID" value="VTJ67953.1"/>
    <property type="molecule type" value="Genomic_DNA"/>
</dbReference>
<keyword evidence="1" id="KW-0812">Transmembrane</keyword>
<organism evidence="3 4">
    <name type="scientific">Marmota monax</name>
    <name type="common">Woodchuck</name>
    <dbReference type="NCBI Taxonomy" id="9995"/>
    <lineage>
        <taxon>Eukaryota</taxon>
        <taxon>Metazoa</taxon>
        <taxon>Chordata</taxon>
        <taxon>Craniata</taxon>
        <taxon>Vertebrata</taxon>
        <taxon>Euteleostomi</taxon>
        <taxon>Mammalia</taxon>
        <taxon>Eutheria</taxon>
        <taxon>Euarchontoglires</taxon>
        <taxon>Glires</taxon>
        <taxon>Rodentia</taxon>
        <taxon>Sciuromorpha</taxon>
        <taxon>Sciuridae</taxon>
        <taxon>Xerinae</taxon>
        <taxon>Marmotini</taxon>
        <taxon>Marmota</taxon>
    </lineage>
</organism>